<dbReference type="InterPro" id="IPR003593">
    <property type="entry name" value="AAA+_ATPase"/>
</dbReference>
<feature type="region of interest" description="Disordered" evidence="1">
    <location>
        <begin position="258"/>
        <end position="277"/>
    </location>
</feature>
<dbReference type="SUPFAM" id="SSF52540">
    <property type="entry name" value="P-loop containing nucleoside triphosphate hydrolases"/>
    <property type="match status" value="1"/>
</dbReference>
<dbReference type="GO" id="GO:0016887">
    <property type="term" value="F:ATP hydrolysis activity"/>
    <property type="evidence" value="ECO:0007669"/>
    <property type="project" value="InterPro"/>
</dbReference>
<dbReference type="PANTHER" id="PTHR46411:SF3">
    <property type="entry name" value="AAA+ ATPASE DOMAIN-CONTAINING PROTEIN"/>
    <property type="match status" value="1"/>
</dbReference>
<evidence type="ECO:0000259" key="2">
    <source>
        <dbReference type="SMART" id="SM00382"/>
    </source>
</evidence>
<feature type="compositionally biased region" description="Low complexity" evidence="1">
    <location>
        <begin position="68"/>
        <end position="87"/>
    </location>
</feature>
<feature type="domain" description="AAA+ ATPase" evidence="2">
    <location>
        <begin position="692"/>
        <end position="820"/>
    </location>
</feature>
<feature type="compositionally biased region" description="Basic and acidic residues" evidence="1">
    <location>
        <begin position="258"/>
        <end position="269"/>
    </location>
</feature>
<sequence>MNAGFLAELKQKAKATDGASAKTPKAAAAPPSANASLMEALKSKQKDQKTNKLGASESLMAALKARKPPAVGAASSQPAPAPAGNNQSRAGKKTAKKTSSFAEQPFEYHPCESNDGDTSDDPADSGHGFFLFVSDGETSDDFVPRIDASNAGGGTTTTTIEVPLAPLVYRACDHTFEKAVRNKTAVAADECVRKLGILRALQREKGVFNDLLADRLAASNPLEEEELGKTRFLELLSNGGVARTVVELLLTEMARALDHPKPSSGSDDHNNDEDDRSPLAVSIAGLDDLLEAIEGAVPELAAARAEIEGTQSVSFYPGLGELFGPGAKLVCYPEGMEGSPLGVSCVQSWYAEDHNHATGTTKRRFVLVIEFLVSVGDELVFVAMTDVYPEFHDTSRNVPLKDLSHRKLSNHGDDAALLERLQQRGEFYASVATKNHFLEYYADSFFPILKGGGWSSNAVRPLSKGGRVMVDVKRGILEGHIAVRSGSSGSGSGDATSDTVREAIKLFESSKRTGIAVPFRTCVLPDKFRNTRSAKKASPDPAKHPTPRAGASDRERLWMSWPMLVGFSFTARVWGKLLLGMPKPIVAPKPELPSAPLSPGRGLVAQQRPSSRRFGVEIAALGGEGRSGNCGYISFQTQAFDQLVLAEDKKELIRAVARNAGGGGFDEDDSDDDSDDEEFENVGIDVVANKGGASIFLLHGPPGCGKTLTAEAIAELLEKPLYIVTAGDLGISASEVEQNLGSVLELCQTWDALVLIDEADVFLEARNSTEIARNALVCVMLRLLEYYSGCLFLSSNRSAGSIDAAIASRITVMLGYPKLDATGRGKVWRNLIELVPVVPTDPSTGKASEKILSKPRKASRYRDDFSASDYQKLAEQFELNGRQIKNSIVLARALARERRTPLNLAVLHRAVVAVAGEGVGGSKTEDSSTSGY</sequence>
<feature type="compositionally biased region" description="Basic and acidic residues" evidence="1">
    <location>
        <begin position="41"/>
        <end position="50"/>
    </location>
</feature>
<dbReference type="SMART" id="SM00382">
    <property type="entry name" value="AAA"/>
    <property type="match status" value="1"/>
</dbReference>
<dbReference type="Gene3D" id="3.40.50.300">
    <property type="entry name" value="P-loop containing nucleotide triphosphate hydrolases"/>
    <property type="match status" value="1"/>
</dbReference>
<dbReference type="Proteomes" id="UP000291116">
    <property type="component" value="Unassembled WGS sequence"/>
</dbReference>
<name>A0A448YZZ8_9STRA</name>
<organism evidence="3 4">
    <name type="scientific">Pseudo-nitzschia multistriata</name>
    <dbReference type="NCBI Taxonomy" id="183589"/>
    <lineage>
        <taxon>Eukaryota</taxon>
        <taxon>Sar</taxon>
        <taxon>Stramenopiles</taxon>
        <taxon>Ochrophyta</taxon>
        <taxon>Bacillariophyta</taxon>
        <taxon>Bacillariophyceae</taxon>
        <taxon>Bacillariophycidae</taxon>
        <taxon>Bacillariales</taxon>
        <taxon>Bacillariaceae</taxon>
        <taxon>Pseudo-nitzschia</taxon>
    </lineage>
</organism>
<dbReference type="EMBL" id="CAACVS010000059">
    <property type="protein sequence ID" value="VEU35427.1"/>
    <property type="molecule type" value="Genomic_DNA"/>
</dbReference>
<keyword evidence="4" id="KW-1185">Reference proteome</keyword>
<dbReference type="AlphaFoldDB" id="A0A448YZZ8"/>
<dbReference type="PANTHER" id="PTHR46411">
    <property type="entry name" value="FAMILY ATPASE, PUTATIVE-RELATED"/>
    <property type="match status" value="1"/>
</dbReference>
<feature type="region of interest" description="Disordered" evidence="1">
    <location>
        <begin position="1"/>
        <end position="121"/>
    </location>
</feature>
<dbReference type="OrthoDB" id="10042665at2759"/>
<dbReference type="InterPro" id="IPR003959">
    <property type="entry name" value="ATPase_AAA_core"/>
</dbReference>
<evidence type="ECO:0000313" key="3">
    <source>
        <dbReference type="EMBL" id="VEU35427.1"/>
    </source>
</evidence>
<accession>A0A448YZZ8</accession>
<feature type="region of interest" description="Disordered" evidence="1">
    <location>
        <begin position="530"/>
        <end position="552"/>
    </location>
</feature>
<evidence type="ECO:0000313" key="4">
    <source>
        <dbReference type="Proteomes" id="UP000291116"/>
    </source>
</evidence>
<dbReference type="GO" id="GO:0005524">
    <property type="term" value="F:ATP binding"/>
    <property type="evidence" value="ECO:0007669"/>
    <property type="project" value="InterPro"/>
</dbReference>
<evidence type="ECO:0000256" key="1">
    <source>
        <dbReference type="SAM" id="MobiDB-lite"/>
    </source>
</evidence>
<dbReference type="InterPro" id="IPR027417">
    <property type="entry name" value="P-loop_NTPase"/>
</dbReference>
<protein>
    <recommendedName>
        <fullName evidence="2">AAA+ ATPase domain-containing protein</fullName>
    </recommendedName>
</protein>
<proteinExistence type="predicted"/>
<reference evidence="3 4" key="1">
    <citation type="submission" date="2019-01" db="EMBL/GenBank/DDBJ databases">
        <authorList>
            <person name="Ferrante I. M."/>
        </authorList>
    </citation>
    <scope>NUCLEOTIDE SEQUENCE [LARGE SCALE GENOMIC DNA]</scope>
    <source>
        <strain evidence="3 4">B856</strain>
    </source>
</reference>
<gene>
    <name evidence="3" type="ORF">PSNMU_V1.4_AUG-EV-PASAV3_0022000</name>
</gene>
<dbReference type="Pfam" id="PF00004">
    <property type="entry name" value="AAA"/>
    <property type="match status" value="1"/>
</dbReference>
<feature type="compositionally biased region" description="Low complexity" evidence="1">
    <location>
        <begin position="19"/>
        <end position="36"/>
    </location>
</feature>